<reference evidence="1 2" key="1">
    <citation type="journal article" date="2024" name="G3 (Bethesda)">
        <title>Genome assembly of Hibiscus sabdariffa L. provides insights into metabolisms of medicinal natural products.</title>
        <authorList>
            <person name="Kim T."/>
        </authorList>
    </citation>
    <scope>NUCLEOTIDE SEQUENCE [LARGE SCALE GENOMIC DNA]</scope>
    <source>
        <strain evidence="1">TK-2024</strain>
        <tissue evidence="1">Old leaves</tissue>
    </source>
</reference>
<accession>A0ABR2GD45</accession>
<organism evidence="1 2">
    <name type="scientific">Hibiscus sabdariffa</name>
    <name type="common">roselle</name>
    <dbReference type="NCBI Taxonomy" id="183260"/>
    <lineage>
        <taxon>Eukaryota</taxon>
        <taxon>Viridiplantae</taxon>
        <taxon>Streptophyta</taxon>
        <taxon>Embryophyta</taxon>
        <taxon>Tracheophyta</taxon>
        <taxon>Spermatophyta</taxon>
        <taxon>Magnoliopsida</taxon>
        <taxon>eudicotyledons</taxon>
        <taxon>Gunneridae</taxon>
        <taxon>Pentapetalae</taxon>
        <taxon>rosids</taxon>
        <taxon>malvids</taxon>
        <taxon>Malvales</taxon>
        <taxon>Malvaceae</taxon>
        <taxon>Malvoideae</taxon>
        <taxon>Hibiscus</taxon>
    </lineage>
</organism>
<name>A0ABR2GD45_9ROSI</name>
<dbReference type="EMBL" id="JBBPBM010000001">
    <property type="protein sequence ID" value="KAK8600730.1"/>
    <property type="molecule type" value="Genomic_DNA"/>
</dbReference>
<keyword evidence="2" id="KW-1185">Reference proteome</keyword>
<proteinExistence type="predicted"/>
<gene>
    <name evidence="1" type="ORF">V6N12_050581</name>
</gene>
<dbReference type="Proteomes" id="UP001472677">
    <property type="component" value="Unassembled WGS sequence"/>
</dbReference>
<comment type="caution">
    <text evidence="1">The sequence shown here is derived from an EMBL/GenBank/DDBJ whole genome shotgun (WGS) entry which is preliminary data.</text>
</comment>
<sequence>MILDYVQPSVTPSMNEDLSKPFKAEEVVTAFRSICPEKAPSFDSPNVSASNQTQISDILHFREIHDPGVYLGVPLAVGINKTE</sequence>
<evidence type="ECO:0000313" key="1">
    <source>
        <dbReference type="EMBL" id="KAK8600730.1"/>
    </source>
</evidence>
<protein>
    <submittedName>
        <fullName evidence="1">Uncharacterized protein</fullName>
    </submittedName>
</protein>
<evidence type="ECO:0000313" key="2">
    <source>
        <dbReference type="Proteomes" id="UP001472677"/>
    </source>
</evidence>